<dbReference type="Gene3D" id="3.10.450.50">
    <property type="match status" value="1"/>
</dbReference>
<evidence type="ECO:0000313" key="1">
    <source>
        <dbReference type="EMBL" id="MBC5662699.1"/>
    </source>
</evidence>
<dbReference type="PANTHER" id="PTHR33747">
    <property type="entry name" value="UPF0225 PROTEIN SCO1677"/>
    <property type="match status" value="1"/>
</dbReference>
<dbReference type="EMBL" id="JACOOX010000003">
    <property type="protein sequence ID" value="MBC5662699.1"/>
    <property type="molecule type" value="Genomic_DNA"/>
</dbReference>
<dbReference type="Proteomes" id="UP000615234">
    <property type="component" value="Unassembled WGS sequence"/>
</dbReference>
<dbReference type="AlphaFoldDB" id="A0A8I0AGK4"/>
<dbReference type="SUPFAM" id="SSF103642">
    <property type="entry name" value="Sec-C motif"/>
    <property type="match status" value="1"/>
</dbReference>
<keyword evidence="2" id="KW-1185">Reference proteome</keyword>
<dbReference type="InterPro" id="IPR004027">
    <property type="entry name" value="SEC_C_motif"/>
</dbReference>
<sequence>MSLLSQWRDYAYGFDDRTPEGKQFWFDYFQAEKGIYEIILANPKADPVKGTVKALAEKFEVSIQTMIGFLDGIDDSLITSNNLDEVTEDSEVTLGIDYEKLYMNMVGCNAEWLYTLPAWDKILTQEKRDELYKKEKTSRTLVKPPKVGRNDPCPCGSGKKYKKCCGR</sequence>
<dbReference type="PANTHER" id="PTHR33747:SF1">
    <property type="entry name" value="ADENYLATE CYCLASE-ASSOCIATED CAP C-TERMINAL DOMAIN-CONTAINING PROTEIN"/>
    <property type="match status" value="1"/>
</dbReference>
<accession>A0A8I0AGK4</accession>
<evidence type="ECO:0000313" key="2">
    <source>
        <dbReference type="Proteomes" id="UP000615234"/>
    </source>
</evidence>
<protein>
    <submittedName>
        <fullName evidence="1">SEC-C domain-containing protein</fullName>
    </submittedName>
</protein>
<comment type="caution">
    <text evidence="1">The sequence shown here is derived from an EMBL/GenBank/DDBJ whole genome shotgun (WGS) entry which is preliminary data.</text>
</comment>
<organism evidence="1 2">
    <name type="scientific">Coprococcus hominis</name>
    <name type="common">ex Liu et al. 2022</name>
    <dbReference type="NCBI Taxonomy" id="2763039"/>
    <lineage>
        <taxon>Bacteria</taxon>
        <taxon>Bacillati</taxon>
        <taxon>Bacillota</taxon>
        <taxon>Clostridia</taxon>
        <taxon>Lachnospirales</taxon>
        <taxon>Lachnospiraceae</taxon>
        <taxon>Coprococcus</taxon>
    </lineage>
</organism>
<dbReference type="Pfam" id="PF02810">
    <property type="entry name" value="SEC-C"/>
    <property type="match status" value="1"/>
</dbReference>
<reference evidence="1 2" key="1">
    <citation type="submission" date="2020-08" db="EMBL/GenBank/DDBJ databases">
        <title>Genome public.</title>
        <authorList>
            <person name="Liu C."/>
            <person name="Sun Q."/>
        </authorList>
    </citation>
    <scope>NUCLEOTIDE SEQUENCE [LARGE SCALE GENOMIC DNA]</scope>
    <source>
        <strain evidence="1 2">NSJ-10</strain>
    </source>
</reference>
<name>A0A8I0AGK4_9FIRM</name>
<proteinExistence type="predicted"/>
<gene>
    <name evidence="1" type="ORF">H8S09_07305</name>
</gene>
<dbReference type="NCBIfam" id="NF004088">
    <property type="entry name" value="PRK05590.1"/>
    <property type="match status" value="1"/>
</dbReference>
<dbReference type="RefSeq" id="WP_021943228.1">
    <property type="nucleotide sequence ID" value="NZ_JACOOX010000003.1"/>
</dbReference>